<keyword evidence="1" id="KW-0812">Transmembrane</keyword>
<reference evidence="2 3" key="1">
    <citation type="submission" date="2016-11" db="EMBL/GenBank/DDBJ databases">
        <authorList>
            <person name="Jaros S."/>
            <person name="Januszkiewicz K."/>
            <person name="Wedrychowicz H."/>
        </authorList>
    </citation>
    <scope>NUCLEOTIDE SEQUENCE [LARGE SCALE GENOMIC DNA]</scope>
    <source>
        <strain evidence="2 3">DSM 19022</strain>
    </source>
</reference>
<keyword evidence="3" id="KW-1185">Reference proteome</keyword>
<dbReference type="AlphaFoldDB" id="A0A1M6D1K5"/>
<dbReference type="Pfam" id="PF11193">
    <property type="entry name" value="DUF2812"/>
    <property type="match status" value="1"/>
</dbReference>
<name>A0A1M6D1K5_9FIRM</name>
<keyword evidence="1" id="KW-0472">Membrane</keyword>
<dbReference type="OrthoDB" id="1928173at2"/>
<proteinExistence type="predicted"/>
<feature type="transmembrane region" description="Helical" evidence="1">
    <location>
        <begin position="139"/>
        <end position="159"/>
    </location>
</feature>
<dbReference type="RefSeq" id="WP_073025099.1">
    <property type="nucleotide sequence ID" value="NZ_FQZS01000006.1"/>
</dbReference>
<evidence type="ECO:0000313" key="3">
    <source>
        <dbReference type="Proteomes" id="UP000184442"/>
    </source>
</evidence>
<sequence>MAKYKMCSGLAMMPEHDMKLLKDMSKKGWHLVGMKGLLYRFEKGDPCDYDYALNMELTIDKDMLSYYEASGWHPVVIGPGYQIFRAKEGTVPIFSDKASEEEVLLRNQKQSGKWASVFGILLAAWLIIMRMIDLGFIESIVLIAISTCFVFTFLPYLGFSRSLRKLRKNIS</sequence>
<keyword evidence="1" id="KW-1133">Transmembrane helix</keyword>
<dbReference type="STRING" id="1122184.SAMN02745176_00957"/>
<dbReference type="EMBL" id="FQZS01000006">
    <property type="protein sequence ID" value="SHI66868.1"/>
    <property type="molecule type" value="Genomic_DNA"/>
</dbReference>
<evidence type="ECO:0000256" key="1">
    <source>
        <dbReference type="SAM" id="Phobius"/>
    </source>
</evidence>
<gene>
    <name evidence="2" type="ORF">SAMN02745176_00957</name>
</gene>
<feature type="transmembrane region" description="Helical" evidence="1">
    <location>
        <begin position="114"/>
        <end position="133"/>
    </location>
</feature>
<dbReference type="InterPro" id="IPR021359">
    <property type="entry name" value="DUF2812"/>
</dbReference>
<organism evidence="2 3">
    <name type="scientific">Lutispora thermophila DSM 19022</name>
    <dbReference type="NCBI Taxonomy" id="1122184"/>
    <lineage>
        <taxon>Bacteria</taxon>
        <taxon>Bacillati</taxon>
        <taxon>Bacillota</taxon>
        <taxon>Clostridia</taxon>
        <taxon>Lutisporales</taxon>
        <taxon>Lutisporaceae</taxon>
        <taxon>Lutispora</taxon>
    </lineage>
</organism>
<accession>A0A1M6D1K5</accession>
<dbReference type="Proteomes" id="UP000184442">
    <property type="component" value="Unassembled WGS sequence"/>
</dbReference>
<evidence type="ECO:0000313" key="2">
    <source>
        <dbReference type="EMBL" id="SHI66868.1"/>
    </source>
</evidence>
<evidence type="ECO:0008006" key="4">
    <source>
        <dbReference type="Google" id="ProtNLM"/>
    </source>
</evidence>
<protein>
    <recommendedName>
        <fullName evidence="4">DUF2812 domain-containing protein</fullName>
    </recommendedName>
</protein>